<evidence type="ECO:0008006" key="4">
    <source>
        <dbReference type="Google" id="ProtNLM"/>
    </source>
</evidence>
<dbReference type="OrthoDB" id="10255209at2759"/>
<dbReference type="OMA" id="AFSFPNM"/>
<dbReference type="AlphaFoldDB" id="C6LWU7"/>
<accession>C6LWU7</accession>
<dbReference type="EMBL" id="ACGJ01002726">
    <property type="protein sequence ID" value="EES99516.1"/>
    <property type="molecule type" value="Genomic_DNA"/>
</dbReference>
<dbReference type="Proteomes" id="UP000002488">
    <property type="component" value="Unassembled WGS sequence"/>
</dbReference>
<organism evidence="2 3">
    <name type="scientific">Giardia intestinalis (strain ATCC 50581 / GS clone H7)</name>
    <name type="common">Giardia lamblia</name>
    <dbReference type="NCBI Taxonomy" id="598745"/>
    <lineage>
        <taxon>Eukaryota</taxon>
        <taxon>Metamonada</taxon>
        <taxon>Diplomonadida</taxon>
        <taxon>Hexamitidae</taxon>
        <taxon>Giardiinae</taxon>
        <taxon>Giardia</taxon>
    </lineage>
</organism>
<feature type="region of interest" description="Disordered" evidence="1">
    <location>
        <begin position="1"/>
        <end position="107"/>
    </location>
</feature>
<gene>
    <name evidence="2" type="ORF">GL50581_3259</name>
</gene>
<feature type="compositionally biased region" description="Basic and acidic residues" evidence="1">
    <location>
        <begin position="9"/>
        <end position="19"/>
    </location>
</feature>
<proteinExistence type="predicted"/>
<evidence type="ECO:0000256" key="1">
    <source>
        <dbReference type="SAM" id="MobiDB-lite"/>
    </source>
</evidence>
<feature type="compositionally biased region" description="Basic and acidic residues" evidence="1">
    <location>
        <begin position="89"/>
        <end position="104"/>
    </location>
</feature>
<evidence type="ECO:0000313" key="3">
    <source>
        <dbReference type="Proteomes" id="UP000002488"/>
    </source>
</evidence>
<feature type="region of interest" description="Disordered" evidence="1">
    <location>
        <begin position="135"/>
        <end position="154"/>
    </location>
</feature>
<evidence type="ECO:0000313" key="2">
    <source>
        <dbReference type="EMBL" id="EES99516.1"/>
    </source>
</evidence>
<reference evidence="2 3" key="1">
    <citation type="journal article" date="2009" name="PLoS Pathog.">
        <title>Draft genome sequencing of giardia intestinalis assemblage B isolate GS: is human giardiasis caused by two different species?</title>
        <authorList>
            <person name="Franzen O."/>
            <person name="Jerlstrom-Hultqvist J."/>
            <person name="Castro E."/>
            <person name="Sherwood E."/>
            <person name="Ankarklev J."/>
            <person name="Reiner D.S."/>
            <person name="Palm D."/>
            <person name="Andersson J.O."/>
            <person name="Andersson B."/>
            <person name="Svard S.G."/>
        </authorList>
    </citation>
    <scope>NUCLEOTIDE SEQUENCE [LARGE SCALE GENOMIC DNA]</scope>
    <source>
        <strain evidence="3">ATCC 50581 / GS clone H7</strain>
    </source>
</reference>
<name>C6LWU7_GIAIB</name>
<protein>
    <recommendedName>
        <fullName evidence="4">RanBD1 domain-containing protein</fullName>
    </recommendedName>
</protein>
<comment type="caution">
    <text evidence="2">The sequence shown here is derived from an EMBL/GenBank/DDBJ whole genome shotgun (WGS) entry which is preliminary data.</text>
</comment>
<dbReference type="Gene3D" id="2.30.29.30">
    <property type="entry name" value="Pleckstrin-homology domain (PH domain)/Phosphotyrosine-binding domain (PTB)"/>
    <property type="match status" value="1"/>
</dbReference>
<dbReference type="SUPFAM" id="SSF50729">
    <property type="entry name" value="PH domain-like"/>
    <property type="match status" value="1"/>
</dbReference>
<dbReference type="InterPro" id="IPR011993">
    <property type="entry name" value="PH-like_dom_sf"/>
</dbReference>
<dbReference type="VEuPathDB" id="GiardiaDB:GL50581_3259"/>
<sequence>MPDLPNTQEQKEKGQEPPKFKFGFVPASTDDKTPSKGDTATAPAPAPDFKFSFGYVPDQEPPRKSLRPHGHIDKQIADPAGDSPLKSTTESKDAKSDESPKNGTKDSSAACAFSFPGIAACKPPETTAKPVFSFPHIGPQKTDDSAQGAPATEHSASLVSIKNYTTAQSIEKKDYQNKDSLFEGGDIELYHYDKEEGRWITQNKGYLQIISVKDSPDERQLVFSRIGTSIVAINSRLSKAVDAIPDKKRYIKIPLHNDLTKTTLVALFKFATEELRDACLATMPQQDSSEKKPEECAK</sequence>